<dbReference type="OrthoDB" id="122670at2"/>
<dbReference type="KEGG" id="sus:Acid_1679"/>
<protein>
    <recommendedName>
        <fullName evidence="2">DUF4160 domain-containing protein</fullName>
    </recommendedName>
</protein>
<organism evidence="1">
    <name type="scientific">Solibacter usitatus (strain Ellin6076)</name>
    <dbReference type="NCBI Taxonomy" id="234267"/>
    <lineage>
        <taxon>Bacteria</taxon>
        <taxon>Pseudomonadati</taxon>
        <taxon>Acidobacteriota</taxon>
        <taxon>Terriglobia</taxon>
        <taxon>Bryobacterales</taxon>
        <taxon>Solibacteraceae</taxon>
        <taxon>Candidatus Solibacter</taxon>
    </lineage>
</organism>
<proteinExistence type="predicted"/>
<reference evidence="1" key="1">
    <citation type="submission" date="2006-10" db="EMBL/GenBank/DDBJ databases">
        <title>Complete sequence of Solibacter usitatus Ellin6076.</title>
        <authorList>
            <consortium name="US DOE Joint Genome Institute"/>
            <person name="Copeland A."/>
            <person name="Lucas S."/>
            <person name="Lapidus A."/>
            <person name="Barry K."/>
            <person name="Detter J.C."/>
            <person name="Glavina del Rio T."/>
            <person name="Hammon N."/>
            <person name="Israni S."/>
            <person name="Dalin E."/>
            <person name="Tice H."/>
            <person name="Pitluck S."/>
            <person name="Thompson L.S."/>
            <person name="Brettin T."/>
            <person name="Bruce D."/>
            <person name="Han C."/>
            <person name="Tapia R."/>
            <person name="Gilna P."/>
            <person name="Schmutz J."/>
            <person name="Larimer F."/>
            <person name="Land M."/>
            <person name="Hauser L."/>
            <person name="Kyrpides N."/>
            <person name="Mikhailova N."/>
            <person name="Janssen P.H."/>
            <person name="Kuske C.R."/>
            <person name="Richardson P."/>
        </authorList>
    </citation>
    <scope>NUCLEOTIDE SEQUENCE</scope>
    <source>
        <strain evidence="1">Ellin6076</strain>
    </source>
</reference>
<name>Q027Y8_SOLUE</name>
<dbReference type="STRING" id="234267.Acid_1679"/>
<dbReference type="InterPro" id="IPR025427">
    <property type="entry name" value="DUF4160"/>
</dbReference>
<dbReference type="EMBL" id="CP000473">
    <property type="protein sequence ID" value="ABJ82669.1"/>
    <property type="molecule type" value="Genomic_DNA"/>
</dbReference>
<dbReference type="AlphaFoldDB" id="Q027Y8"/>
<dbReference type="HOGENOM" id="CLU_1026364_0_0_0"/>
<evidence type="ECO:0008006" key="2">
    <source>
        <dbReference type="Google" id="ProtNLM"/>
    </source>
</evidence>
<dbReference type="Pfam" id="PF13711">
    <property type="entry name" value="DUF4160"/>
    <property type="match status" value="1"/>
</dbReference>
<gene>
    <name evidence="1" type="ordered locus">Acid_1679</name>
</gene>
<accession>Q027Y8</accession>
<sequence length="271" mass="30385">MNRLALFINEQSLNFEPHTSYEEVRQHVLATVRAILEAKKIREDLTIIGEGTLSGLTFTGGISVAGILGGDTYKEEWRFLRNLDQASPWDSYRGLTQPGLLRELIFQERIAIGMLWAEQNRSSVVSFGFAPCWGTASIQAELHELDYDCNLTISGVLIANIAKPDHIDCHKELIDSYGRSPSASSLVHTGEGFVARMYFNDHNPPHFHVLQKRDTSETLAVYAIETLDLMCGSLPPGLRTSIEGWARSHTSDLMRNWARCRRGQLPFLIGP</sequence>
<dbReference type="InParanoid" id="Q027Y8"/>
<evidence type="ECO:0000313" key="1">
    <source>
        <dbReference type="EMBL" id="ABJ82669.1"/>
    </source>
</evidence>